<comment type="similarity">
    <text evidence="2">Belongs to the WD repeat NOL10/ENP2 family.</text>
</comment>
<dbReference type="InterPro" id="IPR056550">
    <property type="entry name" value="NOL10_2nd"/>
</dbReference>
<feature type="region of interest" description="Disordered" evidence="6">
    <location>
        <begin position="507"/>
        <end position="578"/>
    </location>
</feature>
<evidence type="ECO:0008006" key="12">
    <source>
        <dbReference type="Google" id="ProtNLM"/>
    </source>
</evidence>
<keyword evidence="5" id="KW-0539">Nucleus</keyword>
<dbReference type="SUPFAM" id="SSF50978">
    <property type="entry name" value="WD40 repeat-like"/>
    <property type="match status" value="1"/>
</dbReference>
<comment type="subcellular location">
    <subcellularLocation>
        <location evidence="1">Nucleus</location>
        <location evidence="1">Nucleolus</location>
    </subcellularLocation>
</comment>
<feature type="domain" description="NUC153" evidence="7">
    <location>
        <begin position="457"/>
        <end position="484"/>
    </location>
</feature>
<dbReference type="InterPro" id="IPR012580">
    <property type="entry name" value="NUC153"/>
</dbReference>
<dbReference type="InterPro" id="IPR056551">
    <property type="entry name" value="Beta-prop_NOL10_N"/>
</dbReference>
<protein>
    <recommendedName>
        <fullName evidence="12">Nucleolar protein 10</fullName>
    </recommendedName>
</protein>
<proteinExistence type="inferred from homology"/>
<feature type="domain" description="Nucleolar protein 10-like second" evidence="8">
    <location>
        <begin position="369"/>
        <end position="417"/>
    </location>
</feature>
<evidence type="ECO:0000313" key="10">
    <source>
        <dbReference type="EMBL" id="KAK7504031.1"/>
    </source>
</evidence>
<dbReference type="InterPro" id="IPR036322">
    <property type="entry name" value="WD40_repeat_dom_sf"/>
</dbReference>
<comment type="caution">
    <text evidence="10">The sequence shown here is derived from an EMBL/GenBank/DDBJ whole genome shotgun (WGS) entry which is preliminary data.</text>
</comment>
<dbReference type="Pfam" id="PF08159">
    <property type="entry name" value="NUC153"/>
    <property type="match status" value="1"/>
</dbReference>
<dbReference type="InterPro" id="IPR015943">
    <property type="entry name" value="WD40/YVTN_repeat-like_dom_sf"/>
</dbReference>
<accession>A0ABD0LY22</accession>
<keyword evidence="11" id="KW-1185">Reference proteome</keyword>
<dbReference type="GO" id="GO:0005730">
    <property type="term" value="C:nucleolus"/>
    <property type="evidence" value="ECO:0007669"/>
    <property type="project" value="UniProtKB-SubCell"/>
</dbReference>
<feature type="domain" description="Nucleolar protein 10-like N-terminal" evidence="9">
    <location>
        <begin position="1"/>
        <end position="365"/>
    </location>
</feature>
<evidence type="ECO:0000256" key="2">
    <source>
        <dbReference type="ARBA" id="ARBA00005264"/>
    </source>
</evidence>
<dbReference type="PANTHER" id="PTHR14927">
    <property type="entry name" value="NUCLEOLAR PROTEIN 10"/>
    <property type="match status" value="1"/>
</dbReference>
<feature type="compositionally biased region" description="Basic and acidic residues" evidence="6">
    <location>
        <begin position="558"/>
        <end position="573"/>
    </location>
</feature>
<dbReference type="Pfam" id="PF23098">
    <property type="entry name" value="Beta-prop_NOL10_N"/>
    <property type="match status" value="1"/>
</dbReference>
<keyword evidence="4" id="KW-0677">Repeat</keyword>
<evidence type="ECO:0000256" key="4">
    <source>
        <dbReference type="ARBA" id="ARBA00022737"/>
    </source>
</evidence>
<dbReference type="InterPro" id="IPR040382">
    <property type="entry name" value="NOL10/Enp2"/>
</dbReference>
<keyword evidence="3" id="KW-0853">WD repeat</keyword>
<evidence type="ECO:0000256" key="1">
    <source>
        <dbReference type="ARBA" id="ARBA00004604"/>
    </source>
</evidence>
<sequence>MQVSNPNNVKIYNLSAGKSLPEWLTDRKKRKLQQTDTDIQRRIELIQDFEMPCVSNCVKVSKDKNYICATGTYKPRIRCYDVHQMSMKFERGLDAEVVKFIFLSDDYSKLLFLQDDRYIEFHTQFGRHHRTRIPKFGRDLSYHQTSCDAYFVGVSPEIYRFNLERGQFGSPLTTDATEVLCCEFNPQHYLFACGTKEGTVECWDPRDRTRAGVLDTATSKYVENLEVGSVPEITSLKFRDGLTMGLGTSTGHVLLYDIRSNKPFLTKDHMYDLPIRDITFHEPLDLVLSMDSKIVKLWDRNSGKPYTSIEPGPDLNNLCLVPESGLIFIANEAPKILTYYIPSLGTAPKWCAFLDNLTEELEESSTQTVYDDYKFITRKELEELGLSHLIGSNLLRSYMHGFFVDIRLYRKAKSIADPFAYEEYRKDQVRKKIEEDRTNRVKTSKLPSKAGVNPLKDDRFKLMFENPDFQIDTMSEEYRLLNPVMARLEQSKQKDKEKVIEKFEQIQEEWEGRGSSESSSSSSDDDEEPEKPTRPQQSQVRSKKKPEKSAVSKTSRPKFFEMKEGEQLKNLKDNKKKQMKRTLAERLSEEAEKSTYSSIGNKEMTFKLQKSYTEKAKAQELRDHKAERRKLGRSANAITREIKAKPKFWMGKRVQ</sequence>
<dbReference type="EMBL" id="JACVVK020000017">
    <property type="protein sequence ID" value="KAK7504031.1"/>
    <property type="molecule type" value="Genomic_DNA"/>
</dbReference>
<dbReference type="AlphaFoldDB" id="A0ABD0LY22"/>
<evidence type="ECO:0000313" key="11">
    <source>
        <dbReference type="Proteomes" id="UP001519460"/>
    </source>
</evidence>
<evidence type="ECO:0000259" key="9">
    <source>
        <dbReference type="Pfam" id="PF23098"/>
    </source>
</evidence>
<dbReference type="Proteomes" id="UP001519460">
    <property type="component" value="Unassembled WGS sequence"/>
</dbReference>
<dbReference type="PANTHER" id="PTHR14927:SF0">
    <property type="entry name" value="NUCLEOLAR PROTEIN 10"/>
    <property type="match status" value="1"/>
</dbReference>
<gene>
    <name evidence="10" type="ORF">BaRGS_00004763</name>
</gene>
<evidence type="ECO:0000256" key="6">
    <source>
        <dbReference type="SAM" id="MobiDB-lite"/>
    </source>
</evidence>
<evidence type="ECO:0000259" key="8">
    <source>
        <dbReference type="Pfam" id="PF23097"/>
    </source>
</evidence>
<reference evidence="10 11" key="1">
    <citation type="journal article" date="2023" name="Sci. Data">
        <title>Genome assembly of the Korean intertidal mud-creeper Batillaria attramentaria.</title>
        <authorList>
            <person name="Patra A.K."/>
            <person name="Ho P.T."/>
            <person name="Jun S."/>
            <person name="Lee S.J."/>
            <person name="Kim Y."/>
            <person name="Won Y.J."/>
        </authorList>
    </citation>
    <scope>NUCLEOTIDE SEQUENCE [LARGE SCALE GENOMIC DNA]</scope>
    <source>
        <strain evidence="10">Wonlab-2016</strain>
    </source>
</reference>
<evidence type="ECO:0000256" key="5">
    <source>
        <dbReference type="ARBA" id="ARBA00023242"/>
    </source>
</evidence>
<organism evidence="10 11">
    <name type="scientific">Batillaria attramentaria</name>
    <dbReference type="NCBI Taxonomy" id="370345"/>
    <lineage>
        <taxon>Eukaryota</taxon>
        <taxon>Metazoa</taxon>
        <taxon>Spiralia</taxon>
        <taxon>Lophotrochozoa</taxon>
        <taxon>Mollusca</taxon>
        <taxon>Gastropoda</taxon>
        <taxon>Caenogastropoda</taxon>
        <taxon>Sorbeoconcha</taxon>
        <taxon>Cerithioidea</taxon>
        <taxon>Batillariidae</taxon>
        <taxon>Batillaria</taxon>
    </lineage>
</organism>
<dbReference type="Pfam" id="PF23097">
    <property type="entry name" value="NOL10_2nd"/>
    <property type="match status" value="1"/>
</dbReference>
<name>A0ABD0LY22_9CAEN</name>
<dbReference type="FunFam" id="2.130.10.10:FF:001909">
    <property type="entry name" value="WD repeat, SAM and U-box domain-containing protein"/>
    <property type="match status" value="1"/>
</dbReference>
<evidence type="ECO:0000259" key="7">
    <source>
        <dbReference type="Pfam" id="PF08159"/>
    </source>
</evidence>
<dbReference type="Gene3D" id="2.130.10.10">
    <property type="entry name" value="YVTN repeat-like/Quinoprotein amine dehydrogenase"/>
    <property type="match status" value="1"/>
</dbReference>
<evidence type="ECO:0000256" key="3">
    <source>
        <dbReference type="ARBA" id="ARBA00022574"/>
    </source>
</evidence>